<evidence type="ECO:0000259" key="7">
    <source>
        <dbReference type="Pfam" id="PF21981"/>
    </source>
</evidence>
<evidence type="ECO:0000313" key="9">
    <source>
        <dbReference type="Proteomes" id="UP000198534"/>
    </source>
</evidence>
<protein>
    <recommendedName>
        <fullName evidence="3 5">Regulatory protein RecX</fullName>
    </recommendedName>
</protein>
<dbReference type="InterPro" id="IPR036388">
    <property type="entry name" value="WH-like_DNA-bd_sf"/>
</dbReference>
<evidence type="ECO:0000256" key="4">
    <source>
        <dbReference type="ARBA" id="ARBA00022490"/>
    </source>
</evidence>
<proteinExistence type="inferred from homology"/>
<gene>
    <name evidence="5" type="primary">recX</name>
    <name evidence="8" type="ORF">SAMN05444487_11115</name>
</gene>
<feature type="domain" description="RecX second three-helical" evidence="6">
    <location>
        <begin position="134"/>
        <end position="174"/>
    </location>
</feature>
<evidence type="ECO:0000313" key="8">
    <source>
        <dbReference type="EMBL" id="SDX15255.1"/>
    </source>
</evidence>
<evidence type="ECO:0000256" key="3">
    <source>
        <dbReference type="ARBA" id="ARBA00018111"/>
    </source>
</evidence>
<dbReference type="InterPro" id="IPR053925">
    <property type="entry name" value="RecX_HTH_3rd"/>
</dbReference>
<name>A0A1H2ZD54_9BACL</name>
<evidence type="ECO:0000256" key="5">
    <source>
        <dbReference type="HAMAP-Rule" id="MF_01114"/>
    </source>
</evidence>
<dbReference type="STRING" id="1048340.SAMN05444487_11115"/>
<sequence length="239" mass="28223">MERQRKRLRIQKASKETKASERYMEESGVITRIERQKSGAPRYNIHIDGTYRFAVHEDVLVKWSLSKGMIVDTEKMESILQEEERNKVRQTAFRYVGYKPRTLQETKRFLSGKGFAEEYVIQVVADMETKGYLDDRLFAGNWVEERRRTKGYGVAVLRQELLRKGISPTCVEEAVSRIEEEDEVAIARTTAEKRYRRLADQPWQVVERRLGQYLIRRGFSSSLVRRLLADFRKRHQEGE</sequence>
<dbReference type="Pfam" id="PF21981">
    <property type="entry name" value="RecX_HTH3"/>
    <property type="match status" value="1"/>
</dbReference>
<dbReference type="GO" id="GO:0006282">
    <property type="term" value="P:regulation of DNA repair"/>
    <property type="evidence" value="ECO:0007669"/>
    <property type="project" value="UniProtKB-UniRule"/>
</dbReference>
<dbReference type="InterPro" id="IPR053924">
    <property type="entry name" value="RecX_HTH_2nd"/>
</dbReference>
<dbReference type="AlphaFoldDB" id="A0A1H2ZD54"/>
<dbReference type="Proteomes" id="UP000198534">
    <property type="component" value="Unassembled WGS sequence"/>
</dbReference>
<dbReference type="HAMAP" id="MF_01114">
    <property type="entry name" value="RecX"/>
    <property type="match status" value="1"/>
</dbReference>
<comment type="subcellular location">
    <subcellularLocation>
        <location evidence="1 5">Cytoplasm</location>
    </subcellularLocation>
</comment>
<reference evidence="8 9" key="1">
    <citation type="submission" date="2016-10" db="EMBL/GenBank/DDBJ databases">
        <authorList>
            <person name="de Groot N.N."/>
        </authorList>
    </citation>
    <scope>NUCLEOTIDE SEQUENCE [LARGE SCALE GENOMIC DNA]</scope>
    <source>
        <strain evidence="8 9">DSM 45610</strain>
    </source>
</reference>
<feature type="domain" description="RecX third three-helical" evidence="7">
    <location>
        <begin position="181"/>
        <end position="228"/>
    </location>
</feature>
<organism evidence="8 9">
    <name type="scientific">Marininema mesophilum</name>
    <dbReference type="NCBI Taxonomy" id="1048340"/>
    <lineage>
        <taxon>Bacteria</taxon>
        <taxon>Bacillati</taxon>
        <taxon>Bacillota</taxon>
        <taxon>Bacilli</taxon>
        <taxon>Bacillales</taxon>
        <taxon>Thermoactinomycetaceae</taxon>
        <taxon>Marininema</taxon>
    </lineage>
</organism>
<dbReference type="InterPro" id="IPR003783">
    <property type="entry name" value="Regulatory_RecX"/>
</dbReference>
<dbReference type="Gene3D" id="1.10.10.10">
    <property type="entry name" value="Winged helix-like DNA-binding domain superfamily/Winged helix DNA-binding domain"/>
    <property type="match status" value="3"/>
</dbReference>
<keyword evidence="4 5" id="KW-0963">Cytoplasm</keyword>
<evidence type="ECO:0000256" key="1">
    <source>
        <dbReference type="ARBA" id="ARBA00004496"/>
    </source>
</evidence>
<keyword evidence="9" id="KW-1185">Reference proteome</keyword>
<dbReference type="GO" id="GO:0005737">
    <property type="term" value="C:cytoplasm"/>
    <property type="evidence" value="ECO:0007669"/>
    <property type="project" value="UniProtKB-SubCell"/>
</dbReference>
<dbReference type="EMBL" id="FNNQ01000011">
    <property type="protein sequence ID" value="SDX15255.1"/>
    <property type="molecule type" value="Genomic_DNA"/>
</dbReference>
<comment type="similarity">
    <text evidence="2 5">Belongs to the RecX family.</text>
</comment>
<accession>A0A1H2ZD54</accession>
<dbReference type="Pfam" id="PF02631">
    <property type="entry name" value="RecX_HTH2"/>
    <property type="match status" value="1"/>
</dbReference>
<evidence type="ECO:0000259" key="6">
    <source>
        <dbReference type="Pfam" id="PF02631"/>
    </source>
</evidence>
<evidence type="ECO:0000256" key="2">
    <source>
        <dbReference type="ARBA" id="ARBA00009695"/>
    </source>
</evidence>
<dbReference type="PANTHER" id="PTHR33602">
    <property type="entry name" value="REGULATORY PROTEIN RECX FAMILY PROTEIN"/>
    <property type="match status" value="1"/>
</dbReference>
<dbReference type="PANTHER" id="PTHR33602:SF1">
    <property type="entry name" value="REGULATORY PROTEIN RECX FAMILY PROTEIN"/>
    <property type="match status" value="1"/>
</dbReference>
<comment type="function">
    <text evidence="5">Modulates RecA activity.</text>
</comment>